<dbReference type="EMBL" id="CAMXCH010000001">
    <property type="protein sequence ID" value="CAI3933579.1"/>
    <property type="molecule type" value="Genomic_DNA"/>
</dbReference>
<organism evidence="1 2">
    <name type="scientific">Commensalibacter papalotli</name>
    <name type="common">ex Botero et al. 2024</name>
    <dbReference type="NCBI Taxonomy" id="2972766"/>
    <lineage>
        <taxon>Bacteria</taxon>
        <taxon>Pseudomonadati</taxon>
        <taxon>Pseudomonadota</taxon>
        <taxon>Alphaproteobacteria</taxon>
        <taxon>Acetobacterales</taxon>
        <taxon>Acetobacteraceae</taxon>
    </lineage>
</organism>
<protein>
    <submittedName>
        <fullName evidence="1">Uncharacterized protein</fullName>
    </submittedName>
</protein>
<evidence type="ECO:0000313" key="1">
    <source>
        <dbReference type="EMBL" id="CAI3933579.1"/>
    </source>
</evidence>
<dbReference type="Proteomes" id="UP001154272">
    <property type="component" value="Unassembled WGS sequence"/>
</dbReference>
<evidence type="ECO:0000313" key="2">
    <source>
        <dbReference type="Proteomes" id="UP001154272"/>
    </source>
</evidence>
<accession>A0ABM9HLA6</accession>
<proteinExistence type="predicted"/>
<gene>
    <name evidence="1" type="ORF">R83534S58_LOCUS686</name>
</gene>
<sequence length="99" mass="11195">MRGGYREGSGRKKGSSHKVSLSTIQEIMQKEDFQSPLEIILNIMNQAYKSEDYKLALEAAKGAAPYLHARLNEVNANIHQMKKIQEMSDDELHYIVSGN</sequence>
<name>A0ABM9HLA6_9PROT</name>
<reference evidence="1" key="1">
    <citation type="submission" date="2022-10" db="EMBL/GenBank/DDBJ databases">
        <authorList>
            <person name="Botero Cardona J."/>
        </authorList>
    </citation>
    <scope>NUCLEOTIDE SEQUENCE</scope>
    <source>
        <strain evidence="1">R-83534</strain>
    </source>
</reference>
<dbReference type="RefSeq" id="WP_282023482.1">
    <property type="nucleotide sequence ID" value="NZ_CAMXCH010000001.1"/>
</dbReference>
<keyword evidence="2" id="KW-1185">Reference proteome</keyword>
<comment type="caution">
    <text evidence="1">The sequence shown here is derived from an EMBL/GenBank/DDBJ whole genome shotgun (WGS) entry which is preliminary data.</text>
</comment>